<name>W0RE71_9BACT</name>
<dbReference type="NCBIfam" id="TIGR00254">
    <property type="entry name" value="GGDEF"/>
    <property type="match status" value="1"/>
</dbReference>
<dbReference type="Gene3D" id="1.10.3210.10">
    <property type="entry name" value="Hypothetical protein af1432"/>
    <property type="match status" value="1"/>
</dbReference>
<keyword evidence="6" id="KW-1185">Reference proteome</keyword>
<sequence length="1571" mass="171067">MDQGKSFDQLVEEGQAAERRGQRAQARERYELALHHLGTEADGHRASAVLRWIARTYQVDADMDSALDCIAAAIAVAEAWGDEAAAGHAINIEAVVRWQQGDLDEAERLYLVARARALRAADAKLAAMTAQNLGVIANIRGDFDEARKRYEASLNEYRALGLTKDVCVALNNLGLLHTHQRQWDAAERAFSEAVQITDLIGDYSARISLDVNLAEMWVGRGEYARAQQSVRHAMEFASRTGDSASIGQATKLLGIIARDTGDLVDADEQFRRAAEIAVARQDLLLEAEVAREEADLARRQGRSRQVLQHLNRAHKLFTQLSARRDLADIDRRTGRLEDEFLQVARRWGESIEAKDRYTQGHCKRVADLSCAIAAEAGFDERSLFWFRIGALLHDVGKLVIPEEVLNKPGKLSDEEWALMRSHTTAGAEMLADIEFPWDVRPIVLSHHERWDGKGYPHGLKGDGIPLVARILCVADVYDALTSMRSYKRALSHDEAMDVMRQDVGTMFDPAVFTWFERVAQGWPERTRVASSSDDAEVPREPDSVAGPAAIDTDDLTRMPLRRAFRETAERVLEARRTTERAVSLLVIDIDHFKLVNDTFGHLQGDDLLRMVADVIRVQTGPSDFVARYAGDEFVALLPGTKIEDAIVVGERLRASVEQMRCPRRDGTDEPVRVTLSIGAATAPLHGDTLDALFAAADGALYSSKRRGRNAVSAASGSGSARDATLLLDTFVGRAGERQRLTRMLDASARGVPGAVAVVGEAGVGKSTLLRQLAPEVGVRAGSLLVGRCLEADVRPPYGPWADVVAAIHATGLVPPRTWQELGRLVPALGDPTAPAGAPSPNAKYALLHELEEFLTAAAAARPLVVILDDVQWADAETWDALEFLVPRLDHQRLLVCLTIRSEDLPGEGEQRRMRLSRHECYAEIALGRLSREELEQWLRAVLGGQAPEAALVEHLAAHTEGNPLFAVQTLRMLAEDGGLRFDDGAWRYTPAPDGALPTAVRDLLARRIGRLTDATREILTVAAVFGARFDADLLVGASGRDENVVFDAIEEGVAATVLTPVDGRGPSAYGFTHGLLADVLRRAGSPLRLRRVHERVARILETHTPEAVAEIAAHFDRAGCSADALRHALKAGERAEAVYAYDAATACYEMAYRHARSLAEHADVQWRLAGLDEITGRIAEAEEKCNLVLSSYAAGASELGLLSAAKRMRERLRMARGAPFTDVLRTCTMLLDAARTSGDRSEAVPLLLMIAQLHGRLGDGAAAVRGAHEAIAEAERSGEPRLVAEAHMRLGSALLLASPADAIPHYTIALDGFTHVEDRRSQGGCHINIGVAHDRSGDHSAAELSYATALDVGREVKAADLTALASTNLGVLLMKTGRFAEAKARYEEALRLYTSTNNEPYRLTTLYNLAHLARERGDAAGATELYGAAKALAERLGQLDVHVGAICGVGLAELALGQNAAAGAHFAEASELLAGREDAWFQCREVLEALGIRLELVRGRRAVAVERLCTALGEAERHDQYAAVWLAAECAAGLREERDGVQQLLQKHAAQARKRGYAPLLRRLEAASKPA</sequence>
<dbReference type="SUPFAM" id="SSF109604">
    <property type="entry name" value="HD-domain/PDEase-like"/>
    <property type="match status" value="1"/>
</dbReference>
<dbReference type="HOGENOM" id="CLU_003413_0_0_0"/>
<dbReference type="KEGG" id="gba:J421_1574"/>
<dbReference type="InterPro" id="IPR052020">
    <property type="entry name" value="Cyclic_di-GMP/3'3'-cGAMP_PDE"/>
</dbReference>
<evidence type="ECO:0000313" key="5">
    <source>
        <dbReference type="EMBL" id="AHG89111.1"/>
    </source>
</evidence>
<dbReference type="SMART" id="SM00471">
    <property type="entry name" value="HDc"/>
    <property type="match status" value="1"/>
</dbReference>
<reference evidence="5 6" key="1">
    <citation type="journal article" date="2014" name="Genome Announc.">
        <title>Genome Sequence and Methylome of Soil Bacterium Gemmatirosa kalamazoonensis KBS708T, a Member of the Rarely Cultivated Gemmatimonadetes Phylum.</title>
        <authorList>
            <person name="Debruyn J.M."/>
            <person name="Radosevich M."/>
            <person name="Wommack K.E."/>
            <person name="Polson S.W."/>
            <person name="Hauser L.J."/>
            <person name="Fawaz M.N."/>
            <person name="Korlach J."/>
            <person name="Tsai Y.C."/>
        </authorList>
    </citation>
    <scope>NUCLEOTIDE SEQUENCE [LARGE SCALE GENOMIC DNA]</scope>
    <source>
        <strain evidence="5 6">KBS708</strain>
    </source>
</reference>
<dbReference type="Pfam" id="PF13191">
    <property type="entry name" value="AAA_16"/>
    <property type="match status" value="1"/>
</dbReference>
<dbReference type="InterPro" id="IPR019734">
    <property type="entry name" value="TPR_rpt"/>
</dbReference>
<protein>
    <submittedName>
        <fullName evidence="5">Diguanylate cyclase</fullName>
    </submittedName>
</protein>
<dbReference type="SMART" id="SM00028">
    <property type="entry name" value="TPR"/>
    <property type="match status" value="8"/>
</dbReference>
<dbReference type="RefSeq" id="WP_025410624.1">
    <property type="nucleotide sequence ID" value="NZ_CP007128.1"/>
</dbReference>
<dbReference type="SUPFAM" id="SSF55073">
    <property type="entry name" value="Nucleotide cyclase"/>
    <property type="match status" value="1"/>
</dbReference>
<dbReference type="InterPro" id="IPR037522">
    <property type="entry name" value="HD_GYP_dom"/>
</dbReference>
<dbReference type="InterPro" id="IPR011990">
    <property type="entry name" value="TPR-like_helical_dom_sf"/>
</dbReference>
<accession>W0RE71</accession>
<evidence type="ECO:0000259" key="4">
    <source>
        <dbReference type="PROSITE" id="PS51832"/>
    </source>
</evidence>
<dbReference type="GO" id="GO:0003824">
    <property type="term" value="F:catalytic activity"/>
    <property type="evidence" value="ECO:0007669"/>
    <property type="project" value="UniProtKB-ARBA"/>
</dbReference>
<dbReference type="EMBL" id="CP007128">
    <property type="protein sequence ID" value="AHG89111.1"/>
    <property type="molecule type" value="Genomic_DNA"/>
</dbReference>
<dbReference type="Gene3D" id="1.25.40.10">
    <property type="entry name" value="Tetratricopeptide repeat domain"/>
    <property type="match status" value="4"/>
</dbReference>
<keyword evidence="1" id="KW-0802">TPR repeat</keyword>
<feature type="region of interest" description="Disordered" evidence="2">
    <location>
        <begin position="1"/>
        <end position="23"/>
    </location>
</feature>
<evidence type="ECO:0000313" key="6">
    <source>
        <dbReference type="Proteomes" id="UP000019151"/>
    </source>
</evidence>
<dbReference type="Proteomes" id="UP000019151">
    <property type="component" value="Chromosome"/>
</dbReference>
<dbReference type="Gene3D" id="3.30.70.270">
    <property type="match status" value="1"/>
</dbReference>
<organism evidence="5 6">
    <name type="scientific">Gemmatirosa kalamazoonensis</name>
    <dbReference type="NCBI Taxonomy" id="861299"/>
    <lineage>
        <taxon>Bacteria</taxon>
        <taxon>Pseudomonadati</taxon>
        <taxon>Gemmatimonadota</taxon>
        <taxon>Gemmatimonadia</taxon>
        <taxon>Gemmatimonadales</taxon>
        <taxon>Gemmatimonadaceae</taxon>
        <taxon>Gemmatirosa</taxon>
    </lineage>
</organism>
<dbReference type="STRING" id="861299.J421_1574"/>
<dbReference type="InterPro" id="IPR027417">
    <property type="entry name" value="P-loop_NTPase"/>
</dbReference>
<dbReference type="Pfam" id="PF13487">
    <property type="entry name" value="HD_5"/>
    <property type="match status" value="1"/>
</dbReference>
<dbReference type="eggNOG" id="COG3899">
    <property type="taxonomic scope" value="Bacteria"/>
</dbReference>
<dbReference type="FunFam" id="3.30.70.270:FF:000001">
    <property type="entry name" value="Diguanylate cyclase domain protein"/>
    <property type="match status" value="1"/>
</dbReference>
<dbReference type="eggNOG" id="COG3706">
    <property type="taxonomic scope" value="Bacteria"/>
</dbReference>
<feature type="domain" description="HD-GYP" evidence="4">
    <location>
        <begin position="336"/>
        <end position="531"/>
    </location>
</feature>
<dbReference type="Pfam" id="PF13424">
    <property type="entry name" value="TPR_12"/>
    <property type="match status" value="2"/>
</dbReference>
<dbReference type="PANTHER" id="PTHR45228">
    <property type="entry name" value="CYCLIC DI-GMP PHOSPHODIESTERASE TM_0186-RELATED"/>
    <property type="match status" value="1"/>
</dbReference>
<evidence type="ECO:0000256" key="2">
    <source>
        <dbReference type="SAM" id="MobiDB-lite"/>
    </source>
</evidence>
<evidence type="ECO:0000259" key="3">
    <source>
        <dbReference type="PROSITE" id="PS50887"/>
    </source>
</evidence>
<dbReference type="SMART" id="SM00267">
    <property type="entry name" value="GGDEF"/>
    <property type="match status" value="1"/>
</dbReference>
<dbReference type="CDD" id="cd01949">
    <property type="entry name" value="GGDEF"/>
    <property type="match status" value="1"/>
</dbReference>
<dbReference type="InterPro" id="IPR003607">
    <property type="entry name" value="HD/PDEase_dom"/>
</dbReference>
<dbReference type="PROSITE" id="PS50005">
    <property type="entry name" value="TPR"/>
    <property type="match status" value="1"/>
</dbReference>
<dbReference type="CDD" id="cd00077">
    <property type="entry name" value="HDc"/>
    <property type="match status" value="1"/>
</dbReference>
<dbReference type="InterPro" id="IPR000160">
    <property type="entry name" value="GGDEF_dom"/>
</dbReference>
<dbReference type="PROSITE" id="PS51832">
    <property type="entry name" value="HD_GYP"/>
    <property type="match status" value="1"/>
</dbReference>
<dbReference type="PATRIC" id="fig|861299.3.peg.1598"/>
<dbReference type="InterPro" id="IPR043128">
    <property type="entry name" value="Rev_trsase/Diguanyl_cyclase"/>
</dbReference>
<dbReference type="PROSITE" id="PS50887">
    <property type="entry name" value="GGDEF"/>
    <property type="match status" value="1"/>
</dbReference>
<dbReference type="InterPro" id="IPR041664">
    <property type="entry name" value="AAA_16"/>
</dbReference>
<dbReference type="Pfam" id="PF00990">
    <property type="entry name" value="GGDEF"/>
    <property type="match status" value="1"/>
</dbReference>
<feature type="domain" description="GGDEF" evidence="3">
    <location>
        <begin position="580"/>
        <end position="716"/>
    </location>
</feature>
<evidence type="ECO:0000256" key="1">
    <source>
        <dbReference type="PROSITE-ProRule" id="PRU00339"/>
    </source>
</evidence>
<dbReference type="SUPFAM" id="SSF48452">
    <property type="entry name" value="TPR-like"/>
    <property type="match status" value="3"/>
</dbReference>
<gene>
    <name evidence="5" type="ORF">J421_1574</name>
</gene>
<dbReference type="InterPro" id="IPR029787">
    <property type="entry name" value="Nucleotide_cyclase"/>
</dbReference>
<feature type="repeat" description="TPR" evidence="1">
    <location>
        <begin position="1363"/>
        <end position="1396"/>
    </location>
</feature>
<dbReference type="eggNOG" id="COG2206">
    <property type="taxonomic scope" value="Bacteria"/>
</dbReference>
<dbReference type="OrthoDB" id="62858at2"/>
<dbReference type="SUPFAM" id="SSF52540">
    <property type="entry name" value="P-loop containing nucleoside triphosphate hydrolases"/>
    <property type="match status" value="1"/>
</dbReference>
<dbReference type="eggNOG" id="COG0457">
    <property type="taxonomic scope" value="Bacteria"/>
</dbReference>
<dbReference type="Gene3D" id="3.40.50.300">
    <property type="entry name" value="P-loop containing nucleotide triphosphate hydrolases"/>
    <property type="match status" value="1"/>
</dbReference>
<dbReference type="NCBIfam" id="TIGR00277">
    <property type="entry name" value="HDIG"/>
    <property type="match status" value="1"/>
</dbReference>
<feature type="region of interest" description="Disordered" evidence="2">
    <location>
        <begin position="526"/>
        <end position="550"/>
    </location>
</feature>
<dbReference type="InterPro" id="IPR006675">
    <property type="entry name" value="HDIG_dom"/>
</dbReference>
<proteinExistence type="predicted"/>
<dbReference type="InParanoid" id="W0RE71"/>